<gene>
    <name evidence="1" type="ORF">HPP92_001285</name>
</gene>
<dbReference type="OrthoDB" id="1937179at2759"/>
<name>A0A835SCD7_VANPL</name>
<reference evidence="1 2" key="1">
    <citation type="journal article" date="2020" name="Nat. Food">
        <title>A phased Vanilla planifolia genome enables genetic improvement of flavour and production.</title>
        <authorList>
            <person name="Hasing T."/>
            <person name="Tang H."/>
            <person name="Brym M."/>
            <person name="Khazi F."/>
            <person name="Huang T."/>
            <person name="Chambers A.H."/>
        </authorList>
    </citation>
    <scope>NUCLEOTIDE SEQUENCE [LARGE SCALE GENOMIC DNA]</scope>
    <source>
        <tissue evidence="1">Leaf</tissue>
    </source>
</reference>
<dbReference type="Proteomes" id="UP000639772">
    <property type="component" value="Chromosome 1"/>
</dbReference>
<sequence length="178" mass="19268">MLNICWCISQSTTIANLSPIHSGPGPIPCGKCPLRHDWVNYSHSFSMCSHFSESMVLAPLSPPSLELVHSLGDPLLSRSSVCSSFRPVSYLSAHCSHLWGSSHLGSTRILVPRTALPAQSSPYDQKLKCKCHVDMDITHATVPYARSLSPATALRALYPNPTCSSPESYCISSLISGK</sequence>
<accession>A0A835SCD7</accession>
<dbReference type="EMBL" id="JADCNM010000001">
    <property type="protein sequence ID" value="KAG0501213.1"/>
    <property type="molecule type" value="Genomic_DNA"/>
</dbReference>
<evidence type="ECO:0000313" key="2">
    <source>
        <dbReference type="Proteomes" id="UP000639772"/>
    </source>
</evidence>
<comment type="caution">
    <text evidence="1">The sequence shown here is derived from an EMBL/GenBank/DDBJ whole genome shotgun (WGS) entry which is preliminary data.</text>
</comment>
<organism evidence="1 2">
    <name type="scientific">Vanilla planifolia</name>
    <name type="common">Vanilla</name>
    <dbReference type="NCBI Taxonomy" id="51239"/>
    <lineage>
        <taxon>Eukaryota</taxon>
        <taxon>Viridiplantae</taxon>
        <taxon>Streptophyta</taxon>
        <taxon>Embryophyta</taxon>
        <taxon>Tracheophyta</taxon>
        <taxon>Spermatophyta</taxon>
        <taxon>Magnoliopsida</taxon>
        <taxon>Liliopsida</taxon>
        <taxon>Asparagales</taxon>
        <taxon>Orchidaceae</taxon>
        <taxon>Vanilloideae</taxon>
        <taxon>Vanilleae</taxon>
        <taxon>Vanilla</taxon>
    </lineage>
</organism>
<evidence type="ECO:0000313" key="1">
    <source>
        <dbReference type="EMBL" id="KAG0501213.1"/>
    </source>
</evidence>
<feature type="non-terminal residue" evidence="1">
    <location>
        <position position="178"/>
    </location>
</feature>
<protein>
    <submittedName>
        <fullName evidence="1">Uncharacterized protein</fullName>
    </submittedName>
</protein>
<proteinExistence type="predicted"/>
<dbReference type="AlphaFoldDB" id="A0A835SCD7"/>